<dbReference type="GO" id="GO:0005576">
    <property type="term" value="C:extracellular region"/>
    <property type="evidence" value="ECO:0007669"/>
    <property type="project" value="UniProtKB-SubCell"/>
</dbReference>
<keyword evidence="3" id="KW-0964">Secreted</keyword>
<sequence length="186" mass="20599">AYFLLCVAYPLNFVRGVPARQFSMESSCRPQQDAEGMGLRSICPYTVKKSIMRNRFPRVIPRVECQCTEGLCGSTGHFRCKEVKSNFDVWYCDSTDWSVRSDEVAYTTACVCASDKAENGVHGPVRPNVNITEKATVKPPSPPVEFLVSCKEKNDPRNVLPSRLAPKGGKVKSKATAKPPVPKWLG</sequence>
<comment type="similarity">
    <text evidence="2">Belongs to the IL-17 family.</text>
</comment>
<reference evidence="6" key="1">
    <citation type="submission" date="2016-09" db="EMBL/GenBank/DDBJ databases">
        <authorList>
            <person name="Capua I."/>
            <person name="De Benedictis P."/>
            <person name="Joannis T."/>
            <person name="Lombin L.H."/>
            <person name="Cattoli G."/>
        </authorList>
    </citation>
    <scope>NUCLEOTIDE SEQUENCE</scope>
</reference>
<dbReference type="InterPro" id="IPR029034">
    <property type="entry name" value="Cystine-knot_cytokine"/>
</dbReference>
<dbReference type="AlphaFoldDB" id="A0A1E1XNX2"/>
<dbReference type="EMBL" id="GFAA01002402">
    <property type="protein sequence ID" value="JAU01033.1"/>
    <property type="molecule type" value="mRNA"/>
</dbReference>
<comment type="subcellular location">
    <subcellularLocation>
        <location evidence="1">Secreted</location>
    </subcellularLocation>
</comment>
<keyword evidence="4" id="KW-0732">Signal</keyword>
<accession>A0A1E1XNX2</accession>
<dbReference type="Gene3D" id="2.10.90.10">
    <property type="entry name" value="Cystine-knot cytokines"/>
    <property type="match status" value="1"/>
</dbReference>
<reference evidence="6" key="2">
    <citation type="journal article" date="2017" name="Front. Cell. Infect. Microbiol.">
        <title>Analysis of the Salivary Gland Transcriptome of Unfed and Partially Fed Amblyomma sculptum Ticks and Descriptive Proteome of the Saliva.</title>
        <authorList>
            <person name="Esteves E."/>
            <person name="Maruyama S.R."/>
            <person name="Kawahara R."/>
            <person name="Fujita A."/>
            <person name="Martins L.A."/>
            <person name="Righi A.A."/>
            <person name="Costa F.B."/>
            <person name="Palmisano G."/>
            <person name="Labruna M.B."/>
            <person name="Sa-Nunes A."/>
            <person name="Ribeiro J.M.C."/>
            <person name="Fogaca A.C."/>
        </authorList>
    </citation>
    <scope>NUCLEOTIDE SEQUENCE</scope>
</reference>
<evidence type="ECO:0000256" key="5">
    <source>
        <dbReference type="SAM" id="MobiDB-lite"/>
    </source>
</evidence>
<feature type="non-terminal residue" evidence="6">
    <location>
        <position position="1"/>
    </location>
</feature>
<evidence type="ECO:0000313" key="6">
    <source>
        <dbReference type="EMBL" id="JAU01033.1"/>
    </source>
</evidence>
<dbReference type="InterPro" id="IPR010345">
    <property type="entry name" value="IL-17_fam"/>
</dbReference>
<dbReference type="Pfam" id="PF06083">
    <property type="entry name" value="IL17"/>
    <property type="match status" value="1"/>
</dbReference>
<dbReference type="GO" id="GO:0005125">
    <property type="term" value="F:cytokine activity"/>
    <property type="evidence" value="ECO:0007669"/>
    <property type="project" value="InterPro"/>
</dbReference>
<feature type="region of interest" description="Disordered" evidence="5">
    <location>
        <begin position="155"/>
        <end position="186"/>
    </location>
</feature>
<evidence type="ECO:0000256" key="3">
    <source>
        <dbReference type="ARBA" id="ARBA00022525"/>
    </source>
</evidence>
<evidence type="ECO:0000256" key="1">
    <source>
        <dbReference type="ARBA" id="ARBA00004613"/>
    </source>
</evidence>
<evidence type="ECO:0008006" key="7">
    <source>
        <dbReference type="Google" id="ProtNLM"/>
    </source>
</evidence>
<evidence type="ECO:0000256" key="4">
    <source>
        <dbReference type="ARBA" id="ARBA00022729"/>
    </source>
</evidence>
<dbReference type="SUPFAM" id="SSF57501">
    <property type="entry name" value="Cystine-knot cytokines"/>
    <property type="match status" value="1"/>
</dbReference>
<evidence type="ECO:0000256" key="2">
    <source>
        <dbReference type="ARBA" id="ARBA00007236"/>
    </source>
</evidence>
<proteinExistence type="evidence at transcript level"/>
<protein>
    <recommendedName>
        <fullName evidence="7">Secreted protein</fullName>
    </recommendedName>
</protein>
<organism evidence="6">
    <name type="scientific">Amblyomma sculptum</name>
    <name type="common">Tick</name>
    <dbReference type="NCBI Taxonomy" id="1581419"/>
    <lineage>
        <taxon>Eukaryota</taxon>
        <taxon>Metazoa</taxon>
        <taxon>Ecdysozoa</taxon>
        <taxon>Arthropoda</taxon>
        <taxon>Chelicerata</taxon>
        <taxon>Arachnida</taxon>
        <taxon>Acari</taxon>
        <taxon>Parasitiformes</taxon>
        <taxon>Ixodida</taxon>
        <taxon>Ixodoidea</taxon>
        <taxon>Ixodidae</taxon>
        <taxon>Amblyomminae</taxon>
        <taxon>Amblyomma</taxon>
    </lineage>
</organism>
<name>A0A1E1XNX2_AMBSC</name>